<dbReference type="InterPro" id="IPR039182">
    <property type="entry name" value="Pop1"/>
</dbReference>
<feature type="compositionally biased region" description="Basic residues" evidence="1">
    <location>
        <begin position="91"/>
        <end position="103"/>
    </location>
</feature>
<proteinExistence type="predicted"/>
<reference evidence="3" key="1">
    <citation type="submission" date="2013-04" db="EMBL/GenBank/DDBJ databases">
        <authorList>
            <person name="Qu J."/>
            <person name="Murali S.C."/>
            <person name="Bandaranaike D."/>
            <person name="Bellair M."/>
            <person name="Blankenburg K."/>
            <person name="Chao H."/>
            <person name="Dinh H."/>
            <person name="Doddapaneni H."/>
            <person name="Downs B."/>
            <person name="Dugan-Rocha S."/>
            <person name="Elkadiri S."/>
            <person name="Gnanaolivu R.D."/>
            <person name="Hernandez B."/>
            <person name="Javaid M."/>
            <person name="Jayaseelan J.C."/>
            <person name="Lee S."/>
            <person name="Li M."/>
            <person name="Ming W."/>
            <person name="Munidasa M."/>
            <person name="Muniz J."/>
            <person name="Nguyen L."/>
            <person name="Ongeri F."/>
            <person name="Osuji N."/>
            <person name="Pu L.-L."/>
            <person name="Puazo M."/>
            <person name="Qu C."/>
            <person name="Quiroz J."/>
            <person name="Raj R."/>
            <person name="Weissenberger G."/>
            <person name="Xin Y."/>
            <person name="Zou X."/>
            <person name="Han Y."/>
            <person name="Richards S."/>
            <person name="Worley K."/>
            <person name="Muzny D."/>
            <person name="Gibbs R."/>
        </authorList>
    </citation>
    <scope>NUCLEOTIDE SEQUENCE</scope>
    <source>
        <strain evidence="3">Sampled in the wild</strain>
    </source>
</reference>
<dbReference type="PANTHER" id="PTHR22731">
    <property type="entry name" value="RIBONUCLEASES P/MRP PROTEIN SUBUNIT POP1"/>
    <property type="match status" value="1"/>
</dbReference>
<feature type="region of interest" description="Disordered" evidence="1">
    <location>
        <begin position="80"/>
        <end position="105"/>
    </location>
</feature>
<dbReference type="GO" id="GO:0001682">
    <property type="term" value="P:tRNA 5'-leader removal"/>
    <property type="evidence" value="ECO:0007669"/>
    <property type="project" value="InterPro"/>
</dbReference>
<protein>
    <recommendedName>
        <fullName evidence="2">Pop1 N-terminal domain-containing protein</fullName>
    </recommendedName>
</protein>
<dbReference type="AlphaFoldDB" id="A0A8K0K278"/>
<feature type="domain" description="Pop1 N-terminal" evidence="2">
    <location>
        <begin position="28"/>
        <end position="101"/>
    </location>
</feature>
<keyword evidence="4" id="KW-1185">Reference proteome</keyword>
<dbReference type="InterPro" id="IPR009723">
    <property type="entry name" value="Pop1_N"/>
</dbReference>
<gene>
    <name evidence="3" type="ORF">J437_LFUL009511</name>
</gene>
<evidence type="ECO:0000256" key="1">
    <source>
        <dbReference type="SAM" id="MobiDB-lite"/>
    </source>
</evidence>
<dbReference type="EMBL" id="KZ308306">
    <property type="protein sequence ID" value="KAG8226960.1"/>
    <property type="molecule type" value="Genomic_DNA"/>
</dbReference>
<accession>A0A8K0K278</accession>
<dbReference type="PANTHER" id="PTHR22731:SF3">
    <property type="entry name" value="RIBONUCLEASES P_MRP PROTEIN SUBUNIT POP1"/>
    <property type="match status" value="1"/>
</dbReference>
<evidence type="ECO:0000313" key="3">
    <source>
        <dbReference type="EMBL" id="KAG8226960.1"/>
    </source>
</evidence>
<dbReference type="Proteomes" id="UP000792457">
    <property type="component" value="Unassembled WGS sequence"/>
</dbReference>
<dbReference type="GO" id="GO:0000172">
    <property type="term" value="C:ribonuclease MRP complex"/>
    <property type="evidence" value="ECO:0007669"/>
    <property type="project" value="InterPro"/>
</dbReference>
<evidence type="ECO:0000313" key="4">
    <source>
        <dbReference type="Proteomes" id="UP000792457"/>
    </source>
</evidence>
<dbReference type="GO" id="GO:0005655">
    <property type="term" value="C:nucleolar ribonuclease P complex"/>
    <property type="evidence" value="ECO:0007669"/>
    <property type="project" value="InterPro"/>
</dbReference>
<sequence length="445" mass="51542">MSSENPQFDILLGGTEELPQDLTLMRYASNRAQEILSLTEALQEPRKTGLVFQRLPRHMRRRVMSHNAKRMPRQLREAHISQMEKSGVPPKSKRPSRKYRRRPSNLLDAYNRRQKENIWLETHIWHAKRFHMTNKWGYRLANFPNDKSKRACYRAAVNHCLIQDISYYKCIELSGELECISNGLKLLTRDECGRTFCAKTWLNGGTEGSVTVFHSDTAYPCGAIGQVLFLWRPIVTERVESRYLSEEMESSVLQKGRTIWIWIHPSYYKEVLEELMKVFKMKLSSSVRFHKDDLEPSMKKPKLGSSISESESKDVLPNLEVSAEKELDVRLFSHAGPHYEGKGVQMTLLEDKLVRLRLTGPLSQAVLRETFVLAPGRHEEDSSWVTQWEEVFKCQHKMWEMMSRYTSPAMMSPHMVIGLTILDPRCNLPAKRTKAVDQDASESGI</sequence>
<organism evidence="3 4">
    <name type="scientific">Ladona fulva</name>
    <name type="common">Scarce chaser dragonfly</name>
    <name type="synonym">Libellula fulva</name>
    <dbReference type="NCBI Taxonomy" id="123851"/>
    <lineage>
        <taxon>Eukaryota</taxon>
        <taxon>Metazoa</taxon>
        <taxon>Ecdysozoa</taxon>
        <taxon>Arthropoda</taxon>
        <taxon>Hexapoda</taxon>
        <taxon>Insecta</taxon>
        <taxon>Pterygota</taxon>
        <taxon>Palaeoptera</taxon>
        <taxon>Odonata</taxon>
        <taxon>Epiprocta</taxon>
        <taxon>Anisoptera</taxon>
        <taxon>Libelluloidea</taxon>
        <taxon>Libellulidae</taxon>
        <taxon>Ladona</taxon>
    </lineage>
</organism>
<comment type="caution">
    <text evidence="3">The sequence shown here is derived from an EMBL/GenBank/DDBJ whole genome shotgun (WGS) entry which is preliminary data.</text>
</comment>
<dbReference type="Pfam" id="PF06978">
    <property type="entry name" value="POP1_N"/>
    <property type="match status" value="2"/>
</dbReference>
<name>A0A8K0K278_LADFU</name>
<reference evidence="3" key="2">
    <citation type="submission" date="2017-10" db="EMBL/GenBank/DDBJ databases">
        <title>Ladona fulva Genome sequencing and assembly.</title>
        <authorList>
            <person name="Murali S."/>
            <person name="Richards S."/>
            <person name="Bandaranaike D."/>
            <person name="Bellair M."/>
            <person name="Blankenburg K."/>
            <person name="Chao H."/>
            <person name="Dinh H."/>
            <person name="Doddapaneni H."/>
            <person name="Dugan-Rocha S."/>
            <person name="Elkadiri S."/>
            <person name="Gnanaolivu R."/>
            <person name="Hernandez B."/>
            <person name="Skinner E."/>
            <person name="Javaid M."/>
            <person name="Lee S."/>
            <person name="Li M."/>
            <person name="Ming W."/>
            <person name="Munidasa M."/>
            <person name="Muniz J."/>
            <person name="Nguyen L."/>
            <person name="Hughes D."/>
            <person name="Osuji N."/>
            <person name="Pu L.-L."/>
            <person name="Puazo M."/>
            <person name="Qu C."/>
            <person name="Quiroz J."/>
            <person name="Raj R."/>
            <person name="Weissenberger G."/>
            <person name="Xin Y."/>
            <person name="Zou X."/>
            <person name="Han Y."/>
            <person name="Worley K."/>
            <person name="Muzny D."/>
            <person name="Gibbs R."/>
        </authorList>
    </citation>
    <scope>NUCLEOTIDE SEQUENCE</scope>
    <source>
        <strain evidence="3">Sampled in the wild</strain>
    </source>
</reference>
<dbReference type="OrthoDB" id="442863at2759"/>
<evidence type="ECO:0000259" key="2">
    <source>
        <dbReference type="Pfam" id="PF06978"/>
    </source>
</evidence>
<feature type="domain" description="Pop1 N-terminal" evidence="2">
    <location>
        <begin position="109"/>
        <end position="175"/>
    </location>
</feature>